<dbReference type="Gene3D" id="2.60.40.790">
    <property type="match status" value="1"/>
</dbReference>
<feature type="domain" description="SHSP" evidence="4">
    <location>
        <begin position="44"/>
        <end position="184"/>
    </location>
</feature>
<dbReference type="SUPFAM" id="SSF49764">
    <property type="entry name" value="HSP20-like chaperones"/>
    <property type="match status" value="1"/>
</dbReference>
<reference evidence="5 6" key="1">
    <citation type="journal article" date="2019" name="Environ. Microbiol.">
        <title>At the nexus of three kingdoms: the genome of the mycorrhizal fungus Gigaspora margarita provides insights into plant, endobacterial and fungal interactions.</title>
        <authorList>
            <person name="Venice F."/>
            <person name="Ghignone S."/>
            <person name="Salvioli di Fossalunga A."/>
            <person name="Amselem J."/>
            <person name="Novero M."/>
            <person name="Xianan X."/>
            <person name="Sedzielewska Toro K."/>
            <person name="Morin E."/>
            <person name="Lipzen A."/>
            <person name="Grigoriev I.V."/>
            <person name="Henrissat B."/>
            <person name="Martin F.M."/>
            <person name="Bonfante P."/>
        </authorList>
    </citation>
    <scope>NUCLEOTIDE SEQUENCE [LARGE SCALE GENOMIC DNA]</scope>
    <source>
        <strain evidence="5 6">BEG34</strain>
    </source>
</reference>
<dbReference type="Pfam" id="PF00011">
    <property type="entry name" value="HSP20"/>
    <property type="match status" value="2"/>
</dbReference>
<evidence type="ECO:0000313" key="5">
    <source>
        <dbReference type="EMBL" id="KAF0415585.1"/>
    </source>
</evidence>
<proteinExistence type="inferred from homology"/>
<evidence type="ECO:0000256" key="1">
    <source>
        <dbReference type="ARBA" id="ARBA00023016"/>
    </source>
</evidence>
<dbReference type="Proteomes" id="UP000439903">
    <property type="component" value="Unassembled WGS sequence"/>
</dbReference>
<dbReference type="InterPro" id="IPR002068">
    <property type="entry name" value="A-crystallin/Hsp20_dom"/>
</dbReference>
<comment type="similarity">
    <text evidence="2 3">Belongs to the small heat shock protein (HSP20) family.</text>
</comment>
<dbReference type="AlphaFoldDB" id="A0A8H3X4T6"/>
<keyword evidence="1" id="KW-0346">Stress response</keyword>
<gene>
    <name evidence="5" type="ORF">F8M41_007617</name>
</gene>
<sequence>MSLISRIFPSLAQDFNRSLFELEPFFVSSSRVPRLSNFPTASSVLNGYFRPSVDVSETDKNYIIEAEVPGMKKDDLSVEFVDNTLTLKGKIEKSNVRGDDQLRTVDTTQSGESKVAANTTTSDVIFEHPEPTYWTSERVLGSFQRSFTLPNNADKENVKAQYKDGILSIIVPKVERQSQKISIE</sequence>
<protein>
    <submittedName>
        <fullName evidence="5">HSP20-like chaperone</fullName>
    </submittedName>
</protein>
<dbReference type="EMBL" id="WTPW01001772">
    <property type="protein sequence ID" value="KAF0415585.1"/>
    <property type="molecule type" value="Genomic_DNA"/>
</dbReference>
<evidence type="ECO:0000256" key="3">
    <source>
        <dbReference type="RuleBase" id="RU003616"/>
    </source>
</evidence>
<dbReference type="PROSITE" id="PS01031">
    <property type="entry name" value="SHSP"/>
    <property type="match status" value="1"/>
</dbReference>
<evidence type="ECO:0000313" key="6">
    <source>
        <dbReference type="Proteomes" id="UP000439903"/>
    </source>
</evidence>
<keyword evidence="6" id="KW-1185">Reference proteome</keyword>
<dbReference type="OrthoDB" id="1431247at2759"/>
<accession>A0A8H3X4T6</accession>
<evidence type="ECO:0000256" key="2">
    <source>
        <dbReference type="PROSITE-ProRule" id="PRU00285"/>
    </source>
</evidence>
<name>A0A8H3X4T6_GIGMA</name>
<dbReference type="InterPro" id="IPR031107">
    <property type="entry name" value="Small_HSP"/>
</dbReference>
<evidence type="ECO:0000259" key="4">
    <source>
        <dbReference type="PROSITE" id="PS01031"/>
    </source>
</evidence>
<dbReference type="PANTHER" id="PTHR11527">
    <property type="entry name" value="HEAT-SHOCK PROTEIN 20 FAMILY MEMBER"/>
    <property type="match status" value="1"/>
</dbReference>
<dbReference type="InterPro" id="IPR008978">
    <property type="entry name" value="HSP20-like_chaperone"/>
</dbReference>
<dbReference type="CDD" id="cd06464">
    <property type="entry name" value="ACD_sHsps-like"/>
    <property type="match status" value="1"/>
</dbReference>
<organism evidence="5 6">
    <name type="scientific">Gigaspora margarita</name>
    <dbReference type="NCBI Taxonomy" id="4874"/>
    <lineage>
        <taxon>Eukaryota</taxon>
        <taxon>Fungi</taxon>
        <taxon>Fungi incertae sedis</taxon>
        <taxon>Mucoromycota</taxon>
        <taxon>Glomeromycotina</taxon>
        <taxon>Glomeromycetes</taxon>
        <taxon>Diversisporales</taxon>
        <taxon>Gigasporaceae</taxon>
        <taxon>Gigaspora</taxon>
    </lineage>
</organism>
<comment type="caution">
    <text evidence="5">The sequence shown here is derived from an EMBL/GenBank/DDBJ whole genome shotgun (WGS) entry which is preliminary data.</text>
</comment>